<reference evidence="1" key="1">
    <citation type="journal article" date="2014" name="Int. J. Syst. Evol. Microbiol.">
        <title>Complete genome sequence of Corynebacterium casei LMG S-19264T (=DSM 44701T), isolated from a smear-ripened cheese.</title>
        <authorList>
            <consortium name="US DOE Joint Genome Institute (JGI-PGF)"/>
            <person name="Walter F."/>
            <person name="Albersmeier A."/>
            <person name="Kalinowski J."/>
            <person name="Ruckert C."/>
        </authorList>
    </citation>
    <scope>NUCLEOTIDE SEQUENCE</scope>
    <source>
        <strain evidence="1">JCM 4369</strain>
    </source>
</reference>
<keyword evidence="2" id="KW-1185">Reference proteome</keyword>
<comment type="caution">
    <text evidence="1">The sequence shown here is derived from an EMBL/GenBank/DDBJ whole genome shotgun (WGS) entry which is preliminary data.</text>
</comment>
<name>A0A918I6L5_9ACTN</name>
<dbReference type="AlphaFoldDB" id="A0A918I6L5"/>
<accession>A0A918I6L5</accession>
<protein>
    <submittedName>
        <fullName evidence="1">Uncharacterized protein</fullName>
    </submittedName>
</protein>
<sequence length="210" mass="23725">MTMQEGTGTAPEPDQAVEQKIQKLRELYADAPEVGKRALENVLRKDATSFVGKPRTRMESAGRVGSRQGRVSELTLIAPFVEGGAERLRAFLQLRDGNFDDTDRVGTVHDMRFVFLDNDTKLLFCTAYDDEWDPYIDDFATKIPDELDLFMCNCVGWPGTRSPSVKDWIAKYQIAADGWYVANPDLTVAETRRLNRVGHALEEFLDKISD</sequence>
<evidence type="ECO:0000313" key="2">
    <source>
        <dbReference type="Proteomes" id="UP000618795"/>
    </source>
</evidence>
<proteinExistence type="predicted"/>
<dbReference type="EMBL" id="BMTD01000001">
    <property type="protein sequence ID" value="GGU74685.1"/>
    <property type="molecule type" value="Genomic_DNA"/>
</dbReference>
<evidence type="ECO:0000313" key="1">
    <source>
        <dbReference type="EMBL" id="GGU74685.1"/>
    </source>
</evidence>
<reference evidence="1" key="2">
    <citation type="submission" date="2020-09" db="EMBL/GenBank/DDBJ databases">
        <authorList>
            <person name="Sun Q."/>
            <person name="Ohkuma M."/>
        </authorList>
    </citation>
    <scope>NUCLEOTIDE SEQUENCE</scope>
    <source>
        <strain evidence="1">JCM 4369</strain>
    </source>
</reference>
<organism evidence="1 2">
    <name type="scientific">Streptomyces filipinensis</name>
    <dbReference type="NCBI Taxonomy" id="66887"/>
    <lineage>
        <taxon>Bacteria</taxon>
        <taxon>Bacillati</taxon>
        <taxon>Actinomycetota</taxon>
        <taxon>Actinomycetes</taxon>
        <taxon>Kitasatosporales</taxon>
        <taxon>Streptomycetaceae</taxon>
        <taxon>Streptomyces</taxon>
    </lineage>
</organism>
<dbReference type="Proteomes" id="UP000618795">
    <property type="component" value="Unassembled WGS sequence"/>
</dbReference>
<gene>
    <name evidence="1" type="ORF">GCM10010260_03200</name>
</gene>